<accession>A0A2Z3GTL8</accession>
<protein>
    <submittedName>
        <fullName evidence="2">Uncharacterized protein</fullName>
    </submittedName>
</protein>
<feature type="transmembrane region" description="Helical" evidence="1">
    <location>
        <begin position="81"/>
        <end position="104"/>
    </location>
</feature>
<dbReference type="AlphaFoldDB" id="A0A2Z3GTL8"/>
<organism evidence="2 3">
    <name type="scientific">Hymenobacter nivis</name>
    <dbReference type="NCBI Taxonomy" id="1850093"/>
    <lineage>
        <taxon>Bacteria</taxon>
        <taxon>Pseudomonadati</taxon>
        <taxon>Bacteroidota</taxon>
        <taxon>Cytophagia</taxon>
        <taxon>Cytophagales</taxon>
        <taxon>Hymenobacteraceae</taxon>
        <taxon>Hymenobacter</taxon>
    </lineage>
</organism>
<sequence>MTQPLTQPHLSDDDLQLAAATAPLPAAAAAHLPGCRLCQARATAYQQLFAAAARLPPPAFAFDLTAAVLAQLPRPQPAFPWVLALVAVLVLGVVGAFMALFGGALGQAFHGLSTGLGAGLAVVAGFLVAGQGLELLARHRRQMRLLAFS</sequence>
<evidence type="ECO:0000313" key="3">
    <source>
        <dbReference type="Proteomes" id="UP000245999"/>
    </source>
</evidence>
<dbReference type="KEGG" id="hnv:DDQ68_04060"/>
<keyword evidence="1" id="KW-1133">Transmembrane helix</keyword>
<keyword evidence="3" id="KW-1185">Reference proteome</keyword>
<dbReference type="RefSeq" id="WP_109655079.1">
    <property type="nucleotide sequence ID" value="NZ_CP029145.1"/>
</dbReference>
<feature type="transmembrane region" description="Helical" evidence="1">
    <location>
        <begin position="116"/>
        <end position="137"/>
    </location>
</feature>
<gene>
    <name evidence="2" type="ORF">DDQ68_04060</name>
</gene>
<reference evidence="3" key="1">
    <citation type="submission" date="2018-04" db="EMBL/GenBank/DDBJ databases">
        <title>Complete genome of Antarctic heterotrophic bacterium Hymenobacter nivis.</title>
        <authorList>
            <person name="Terashima M."/>
        </authorList>
    </citation>
    <scope>NUCLEOTIDE SEQUENCE [LARGE SCALE GENOMIC DNA]</scope>
    <source>
        <strain evidence="3">NBRC 111535</strain>
    </source>
</reference>
<keyword evidence="1" id="KW-0472">Membrane</keyword>
<name>A0A2Z3GTL8_9BACT</name>
<proteinExistence type="predicted"/>
<evidence type="ECO:0000256" key="1">
    <source>
        <dbReference type="SAM" id="Phobius"/>
    </source>
</evidence>
<dbReference type="EMBL" id="CP029145">
    <property type="protein sequence ID" value="AWM32040.1"/>
    <property type="molecule type" value="Genomic_DNA"/>
</dbReference>
<dbReference type="Proteomes" id="UP000245999">
    <property type="component" value="Chromosome"/>
</dbReference>
<evidence type="ECO:0000313" key="2">
    <source>
        <dbReference type="EMBL" id="AWM32040.1"/>
    </source>
</evidence>
<keyword evidence="1" id="KW-0812">Transmembrane</keyword>